<reference evidence="2" key="2">
    <citation type="journal article" date="2023" name="IMA Fungus">
        <title>Comparative genomic study of the Penicillium genus elucidates a diverse pangenome and 15 lateral gene transfer events.</title>
        <authorList>
            <person name="Petersen C."/>
            <person name="Sorensen T."/>
            <person name="Nielsen M.R."/>
            <person name="Sondergaard T.E."/>
            <person name="Sorensen J.L."/>
            <person name="Fitzpatrick D.A."/>
            <person name="Frisvad J.C."/>
            <person name="Nielsen K.L."/>
        </authorList>
    </citation>
    <scope>NUCLEOTIDE SEQUENCE</scope>
    <source>
        <strain evidence="2">IBT 30069</strain>
    </source>
</reference>
<protein>
    <submittedName>
        <fullName evidence="2">Uncharacterized protein</fullName>
    </submittedName>
</protein>
<evidence type="ECO:0000256" key="1">
    <source>
        <dbReference type="SAM" id="MobiDB-lite"/>
    </source>
</evidence>
<accession>A0A9W9FBS2</accession>
<feature type="region of interest" description="Disordered" evidence="1">
    <location>
        <begin position="1"/>
        <end position="20"/>
    </location>
</feature>
<comment type="caution">
    <text evidence="2">The sequence shown here is derived from an EMBL/GenBank/DDBJ whole genome shotgun (WGS) entry which is preliminary data.</text>
</comment>
<name>A0A9W9FBS2_9EURO</name>
<dbReference type="Proteomes" id="UP001149165">
    <property type="component" value="Unassembled WGS sequence"/>
</dbReference>
<keyword evidence="3" id="KW-1185">Reference proteome</keyword>
<dbReference type="AlphaFoldDB" id="A0A9W9FBS2"/>
<organism evidence="2 3">
    <name type="scientific">Penicillium angulare</name>
    <dbReference type="NCBI Taxonomy" id="116970"/>
    <lineage>
        <taxon>Eukaryota</taxon>
        <taxon>Fungi</taxon>
        <taxon>Dikarya</taxon>
        <taxon>Ascomycota</taxon>
        <taxon>Pezizomycotina</taxon>
        <taxon>Eurotiomycetes</taxon>
        <taxon>Eurotiomycetidae</taxon>
        <taxon>Eurotiales</taxon>
        <taxon>Aspergillaceae</taxon>
        <taxon>Penicillium</taxon>
    </lineage>
</organism>
<sequence>MTQSYIRPEPINGKRNREEDLATSIPPQIQYVMIPPQLPDPGSPQAPLLDVTDPQEFVRLFEGMCRRRRITDERDLCDNFPDYCPRLTRDWLETLRAWEEGDWQSLKKKFCWRFACLEFGDRQIGRQAMMLLSETTNKNTEDHDEVCRFIAEFGALSEGLLALKWTTENERCEVFLEGLPTVVVESLLETEEIKFMANSASVYSIHSAAPKGVSREMTLAWLSQSALNRVDFYIHP</sequence>
<gene>
    <name evidence="2" type="ORF">N7456_008044</name>
</gene>
<proteinExistence type="predicted"/>
<reference evidence="2" key="1">
    <citation type="submission" date="2022-11" db="EMBL/GenBank/DDBJ databases">
        <authorList>
            <person name="Petersen C."/>
        </authorList>
    </citation>
    <scope>NUCLEOTIDE SEQUENCE</scope>
    <source>
        <strain evidence="2">IBT 30069</strain>
    </source>
</reference>
<evidence type="ECO:0000313" key="3">
    <source>
        <dbReference type="Proteomes" id="UP001149165"/>
    </source>
</evidence>
<dbReference type="EMBL" id="JAPQKH010000005">
    <property type="protein sequence ID" value="KAJ5097323.1"/>
    <property type="molecule type" value="Genomic_DNA"/>
</dbReference>
<dbReference type="OrthoDB" id="5430668at2759"/>
<evidence type="ECO:0000313" key="2">
    <source>
        <dbReference type="EMBL" id="KAJ5097323.1"/>
    </source>
</evidence>